<dbReference type="Pfam" id="PF13828">
    <property type="entry name" value="DUF4190"/>
    <property type="match status" value="1"/>
</dbReference>
<protein>
    <recommendedName>
        <fullName evidence="3">DUF4190 domain-containing protein</fullName>
    </recommendedName>
</protein>
<dbReference type="AlphaFoldDB" id="A0A366K7U6"/>
<evidence type="ECO:0000256" key="1">
    <source>
        <dbReference type="SAM" id="MobiDB-lite"/>
    </source>
</evidence>
<sequence>MSTNNPGPAPQQPYQPQQPLSNDQAHGSYQQGAHMGPQFHAPVPNPYTQPYNQVPSVMPGPQMPMGQAYPPPTSPYMTPRRGSWNAMSIVGFICSFFFAPAGLVLSIIAWRQIKRTGEESKALAIAGTIISAFSLVVSAVLIFFVFFFALIAGNIDTDYANRYCETHDCYSDNNYGDDDDYSFEDDKFTRFERRKSPREEELVAWTCSPVNSWSDLTISAA</sequence>
<dbReference type="OrthoDB" id="3238658at2"/>
<feature type="transmembrane region" description="Helical" evidence="2">
    <location>
        <begin position="86"/>
        <end position="110"/>
    </location>
</feature>
<gene>
    <name evidence="4" type="ORF">CRD60_07125</name>
</gene>
<keyword evidence="2" id="KW-0812">Transmembrane</keyword>
<feature type="compositionally biased region" description="Polar residues" evidence="1">
    <location>
        <begin position="20"/>
        <end position="31"/>
    </location>
</feature>
<comment type="caution">
    <text evidence="4">The sequence shown here is derived from an EMBL/GenBank/DDBJ whole genome shotgun (WGS) entry which is preliminary data.</text>
</comment>
<proteinExistence type="predicted"/>
<dbReference type="EMBL" id="PDCG01000007">
    <property type="protein sequence ID" value="RBP97387.1"/>
    <property type="molecule type" value="Genomic_DNA"/>
</dbReference>
<accession>A0A366K7U6</accession>
<reference evidence="4 5" key="1">
    <citation type="submission" date="2017-10" db="EMBL/GenBank/DDBJ databases">
        <title>Bifidobacterium xylocopum sp. nov. and Bifidobacterium aemilianum sp. nov., from the carpenter bee (Xylocopa violacea) digestive tract.</title>
        <authorList>
            <person name="Alberoni D."/>
            <person name="Baffoni L."/>
            <person name="Di Gioia D."/>
            <person name="Gaggia F."/>
            <person name="Biavati B."/>
        </authorList>
    </citation>
    <scope>NUCLEOTIDE SEQUENCE [LARGE SCALE GENOMIC DNA]</scope>
    <source>
        <strain evidence="4 5">XV10</strain>
    </source>
</reference>
<evidence type="ECO:0000313" key="4">
    <source>
        <dbReference type="EMBL" id="RBP97387.1"/>
    </source>
</evidence>
<keyword evidence="2" id="KW-0472">Membrane</keyword>
<dbReference type="RefSeq" id="WP_113860597.1">
    <property type="nucleotide sequence ID" value="NZ_PDCG01000007.1"/>
</dbReference>
<evidence type="ECO:0000259" key="3">
    <source>
        <dbReference type="Pfam" id="PF13828"/>
    </source>
</evidence>
<feature type="transmembrane region" description="Helical" evidence="2">
    <location>
        <begin position="122"/>
        <end position="152"/>
    </location>
</feature>
<feature type="region of interest" description="Disordered" evidence="1">
    <location>
        <begin position="1"/>
        <end position="44"/>
    </location>
</feature>
<feature type="domain" description="DUF4190" evidence="3">
    <location>
        <begin position="87"/>
        <end position="140"/>
    </location>
</feature>
<keyword evidence="5" id="KW-1185">Reference proteome</keyword>
<keyword evidence="2" id="KW-1133">Transmembrane helix</keyword>
<dbReference type="Proteomes" id="UP000252530">
    <property type="component" value="Unassembled WGS sequence"/>
</dbReference>
<organism evidence="4 5">
    <name type="scientific">Bifidobacterium aemilianum</name>
    <dbReference type="NCBI Taxonomy" id="2493120"/>
    <lineage>
        <taxon>Bacteria</taxon>
        <taxon>Bacillati</taxon>
        <taxon>Actinomycetota</taxon>
        <taxon>Actinomycetes</taxon>
        <taxon>Bifidobacteriales</taxon>
        <taxon>Bifidobacteriaceae</taxon>
        <taxon>Bifidobacterium</taxon>
    </lineage>
</organism>
<evidence type="ECO:0000313" key="5">
    <source>
        <dbReference type="Proteomes" id="UP000252530"/>
    </source>
</evidence>
<name>A0A366K7U6_9BIFI</name>
<evidence type="ECO:0000256" key="2">
    <source>
        <dbReference type="SAM" id="Phobius"/>
    </source>
</evidence>
<dbReference type="InterPro" id="IPR025241">
    <property type="entry name" value="DUF4190"/>
</dbReference>